<sequence length="79" mass="8922">MSSSIDDRQLSWPYPMTAAGEPLTLKTEIGELTISTATIPYEQYTTLLKREALLTALEFEGVEHWEGYARAKKRAEDNS</sequence>
<protein>
    <submittedName>
        <fullName evidence="1">Host recBCD nuclease inhibitor protein</fullName>
    </submittedName>
</protein>
<dbReference type="Pfam" id="PF25708">
    <property type="entry name" value="Phage_T7_Gp5_9"/>
    <property type="match status" value="1"/>
</dbReference>
<evidence type="ECO:0000313" key="1">
    <source>
        <dbReference type="EMBL" id="QIG73631.1"/>
    </source>
</evidence>
<gene>
    <name evidence="1" type="ORF">EVC04_194</name>
</gene>
<name>A0A7S5R9K3_9CAUD</name>
<organism evidence="1 2">
    <name type="scientific">Rhizobium phage RHph_I1_9</name>
    <dbReference type="NCBI Taxonomy" id="2509729"/>
    <lineage>
        <taxon>Viruses</taxon>
        <taxon>Duplodnaviria</taxon>
        <taxon>Heunggongvirae</taxon>
        <taxon>Uroviricota</taxon>
        <taxon>Caudoviricetes</taxon>
        <taxon>Pootjesviridae</taxon>
        <taxon>Staniewskivirinae</taxon>
        <taxon>Trinifflemingvirus</taxon>
        <taxon>Trinifflemingvirus I19</taxon>
    </lineage>
</organism>
<evidence type="ECO:0000313" key="2">
    <source>
        <dbReference type="Proteomes" id="UP000615696"/>
    </source>
</evidence>
<dbReference type="InterPro" id="IPR058007">
    <property type="entry name" value="Gp5.9"/>
</dbReference>
<dbReference type="Proteomes" id="UP000615696">
    <property type="component" value="Segment"/>
</dbReference>
<reference evidence="1 2" key="1">
    <citation type="submission" date="2020-01" db="EMBL/GenBank/DDBJ databases">
        <title>Patterns of diversity and host range of bacteriophage communities associated with bean-nodulatin bacteria.</title>
        <authorList>
            <person name="Vann Cauwenberghe J."/>
            <person name="Santamaria R.I."/>
            <person name="Bustos P."/>
            <person name="Juarez S."/>
            <person name="Gonzalez V."/>
        </authorList>
    </citation>
    <scope>NUCLEOTIDE SEQUENCE [LARGE SCALE GENOMIC DNA]</scope>
    <source>
        <strain evidence="2">RHph</strain>
    </source>
</reference>
<proteinExistence type="predicted"/>
<dbReference type="EMBL" id="MN988532">
    <property type="protein sequence ID" value="QIG73631.1"/>
    <property type="molecule type" value="Genomic_DNA"/>
</dbReference>
<accession>A0A7S5R9K3</accession>
<keyword evidence="2" id="KW-1185">Reference proteome</keyword>